<evidence type="ECO:0000256" key="2">
    <source>
        <dbReference type="ARBA" id="ARBA00006459"/>
    </source>
</evidence>
<dbReference type="PANTHER" id="PTHR11616:SF182">
    <property type="entry name" value="TRANSPORTER"/>
    <property type="match status" value="1"/>
</dbReference>
<dbReference type="GO" id="GO:0015293">
    <property type="term" value="F:symporter activity"/>
    <property type="evidence" value="ECO:0007669"/>
    <property type="project" value="UniProtKB-KW"/>
</dbReference>
<accession>A0A7R9Q7G8</accession>
<dbReference type="EMBL" id="CAJPIZ010014490">
    <property type="protein sequence ID" value="CAG2114792.1"/>
    <property type="molecule type" value="Genomic_DNA"/>
</dbReference>
<dbReference type="InterPro" id="IPR000175">
    <property type="entry name" value="Na/ntran_symport"/>
</dbReference>
<dbReference type="EMBL" id="OC869065">
    <property type="protein sequence ID" value="CAD7634362.1"/>
    <property type="molecule type" value="Genomic_DNA"/>
</dbReference>
<evidence type="ECO:0000256" key="5">
    <source>
        <dbReference type="ARBA" id="ARBA00022847"/>
    </source>
</evidence>
<keyword evidence="5" id="KW-0769">Symport</keyword>
<feature type="non-terminal residue" evidence="9">
    <location>
        <position position="1"/>
    </location>
</feature>
<dbReference type="SUPFAM" id="SSF161070">
    <property type="entry name" value="SNF-like"/>
    <property type="match status" value="2"/>
</dbReference>
<evidence type="ECO:0000256" key="7">
    <source>
        <dbReference type="ARBA" id="ARBA00023136"/>
    </source>
</evidence>
<dbReference type="Proteomes" id="UP000759131">
    <property type="component" value="Unassembled WGS sequence"/>
</dbReference>
<feature type="transmembrane region" description="Helical" evidence="8">
    <location>
        <begin position="38"/>
        <end position="56"/>
    </location>
</feature>
<reference evidence="9" key="1">
    <citation type="submission" date="2020-11" db="EMBL/GenBank/DDBJ databases">
        <authorList>
            <person name="Tran Van P."/>
        </authorList>
    </citation>
    <scope>NUCLEOTIDE SEQUENCE</scope>
</reference>
<dbReference type="AlphaFoldDB" id="A0A7R9Q7G8"/>
<dbReference type="InterPro" id="IPR037272">
    <property type="entry name" value="SNS_sf"/>
</dbReference>
<evidence type="ECO:0008006" key="11">
    <source>
        <dbReference type="Google" id="ProtNLM"/>
    </source>
</evidence>
<evidence type="ECO:0000256" key="3">
    <source>
        <dbReference type="ARBA" id="ARBA00022448"/>
    </source>
</evidence>
<comment type="subcellular location">
    <subcellularLocation>
        <location evidence="1">Membrane</location>
        <topology evidence="1">Multi-pass membrane protein</topology>
    </subcellularLocation>
</comment>
<dbReference type="PROSITE" id="PS50267">
    <property type="entry name" value="NA_NEUROTRAN_SYMP_3"/>
    <property type="match status" value="2"/>
</dbReference>
<evidence type="ECO:0000256" key="8">
    <source>
        <dbReference type="SAM" id="Phobius"/>
    </source>
</evidence>
<keyword evidence="6 8" id="KW-1133">Transmembrane helix</keyword>
<dbReference type="GO" id="GO:0035725">
    <property type="term" value="P:sodium ion transmembrane transport"/>
    <property type="evidence" value="ECO:0007669"/>
    <property type="project" value="TreeGrafter"/>
</dbReference>
<evidence type="ECO:0000256" key="1">
    <source>
        <dbReference type="ARBA" id="ARBA00004141"/>
    </source>
</evidence>
<comment type="similarity">
    <text evidence="2">Belongs to the sodium:neurotransmitter symporter (SNF) (TC 2.A.22) family.</text>
</comment>
<dbReference type="GO" id="GO:0006865">
    <property type="term" value="P:amino acid transport"/>
    <property type="evidence" value="ECO:0007669"/>
    <property type="project" value="TreeGrafter"/>
</dbReference>
<keyword evidence="3" id="KW-0813">Transport</keyword>
<dbReference type="PANTHER" id="PTHR11616">
    <property type="entry name" value="SODIUM/CHLORIDE DEPENDENT TRANSPORTER"/>
    <property type="match status" value="1"/>
</dbReference>
<dbReference type="OrthoDB" id="6581954at2759"/>
<keyword evidence="4 8" id="KW-0812">Transmembrane</keyword>
<dbReference type="Pfam" id="PF00209">
    <property type="entry name" value="SNF"/>
    <property type="match status" value="1"/>
</dbReference>
<protein>
    <recommendedName>
        <fullName evidence="11">Transporter</fullName>
    </recommendedName>
</protein>
<name>A0A7R9Q7G8_9ACAR</name>
<proteinExistence type="inferred from homology"/>
<evidence type="ECO:0000313" key="9">
    <source>
        <dbReference type="EMBL" id="CAD7634362.1"/>
    </source>
</evidence>
<dbReference type="GO" id="GO:0005886">
    <property type="term" value="C:plasma membrane"/>
    <property type="evidence" value="ECO:0007669"/>
    <property type="project" value="TreeGrafter"/>
</dbReference>
<evidence type="ECO:0000256" key="6">
    <source>
        <dbReference type="ARBA" id="ARBA00022989"/>
    </source>
</evidence>
<feature type="non-terminal residue" evidence="9">
    <location>
        <position position="217"/>
    </location>
</feature>
<gene>
    <name evidence="9" type="ORF">OSB1V03_LOCUS14758</name>
</gene>
<evidence type="ECO:0000256" key="4">
    <source>
        <dbReference type="ARBA" id="ARBA00022692"/>
    </source>
</evidence>
<sequence length="217" mass="24120">VWRFPYLAQKNGGAVEGIPVFYLELAIGQRLRKGAIGAWNLISVYGGGIGIASAVVSFNVALYYNTIIAWCIFYFYHSFQNPLPWSDCPPKKLGNDSYMRPTECESRSELPIGEKLELRELKGRLVMENGRPLSYGTTNVAFEDDDENTSIDSNISPSKIMTADMAVADDRAPFQDPEDGRESWDSKLQFMLATIGYAVGLGNVNYGDFSFTPLLIC</sequence>
<organism evidence="9">
    <name type="scientific">Medioppia subpectinata</name>
    <dbReference type="NCBI Taxonomy" id="1979941"/>
    <lineage>
        <taxon>Eukaryota</taxon>
        <taxon>Metazoa</taxon>
        <taxon>Ecdysozoa</taxon>
        <taxon>Arthropoda</taxon>
        <taxon>Chelicerata</taxon>
        <taxon>Arachnida</taxon>
        <taxon>Acari</taxon>
        <taxon>Acariformes</taxon>
        <taxon>Sarcoptiformes</taxon>
        <taxon>Oribatida</taxon>
        <taxon>Brachypylina</taxon>
        <taxon>Oppioidea</taxon>
        <taxon>Oppiidae</taxon>
        <taxon>Medioppia</taxon>
    </lineage>
</organism>
<keyword evidence="7 8" id="KW-0472">Membrane</keyword>
<keyword evidence="10" id="KW-1185">Reference proteome</keyword>
<evidence type="ECO:0000313" key="10">
    <source>
        <dbReference type="Proteomes" id="UP000759131"/>
    </source>
</evidence>